<dbReference type="GeneID" id="54779554"/>
<dbReference type="InterPro" id="IPR001533">
    <property type="entry name" value="Pterin_deHydtase"/>
</dbReference>
<dbReference type="GO" id="GO:0008124">
    <property type="term" value="F:4-alpha-hydroxytetrahydrobiopterin dehydratase activity"/>
    <property type="evidence" value="ECO:0007669"/>
    <property type="project" value="UniProtKB-EC"/>
</dbReference>
<sequence>MRPLATELATRLTQVNAAKQRWSVVEKQGKQYLYATYKFKSFKRTWDFLNGVATCAHTQRHHPEIFTVYNRVDLWLTTHDQGDVVTEKDFDLAEGANDVISKLP</sequence>
<dbReference type="Pfam" id="PF01329">
    <property type="entry name" value="Pterin_4a"/>
    <property type="match status" value="1"/>
</dbReference>
<evidence type="ECO:0000256" key="1">
    <source>
        <dbReference type="ARBA" id="ARBA00001554"/>
    </source>
</evidence>
<comment type="similarity">
    <text evidence="2">Belongs to the pterin-4-alpha-carbinolamine dehydratase family.</text>
</comment>
<dbReference type="CDD" id="cd00488">
    <property type="entry name" value="PCD_DCoH"/>
    <property type="match status" value="1"/>
</dbReference>
<reference evidence="6 7" key="1">
    <citation type="submission" date="2019-07" db="EMBL/GenBank/DDBJ databases">
        <title>Genome assembly of two rare yeast pathogens: Diutina rugosa and Trichomonascus ciferrii.</title>
        <authorList>
            <person name="Mixao V."/>
            <person name="Saus E."/>
            <person name="Hansen A."/>
            <person name="Lass-Flor C."/>
            <person name="Gabaldon T."/>
        </authorList>
    </citation>
    <scope>NUCLEOTIDE SEQUENCE [LARGE SCALE GENOMIC DNA]</scope>
    <source>
        <strain evidence="6 7">CBS 613</strain>
    </source>
</reference>
<gene>
    <name evidence="6" type="ORF">DIURU_000901</name>
</gene>
<dbReference type="InterPro" id="IPR036428">
    <property type="entry name" value="PCD_sf"/>
</dbReference>
<dbReference type="RefSeq" id="XP_034014254.1">
    <property type="nucleotide sequence ID" value="XM_034159201.1"/>
</dbReference>
<dbReference type="PANTHER" id="PTHR12599:SF0">
    <property type="entry name" value="PTERIN-4-ALPHA-CARBINOLAMINE DEHYDRATASE"/>
    <property type="match status" value="1"/>
</dbReference>
<dbReference type="Gene3D" id="3.30.1360.20">
    <property type="entry name" value="Transcriptional coactivator/pterin dehydratase"/>
    <property type="match status" value="1"/>
</dbReference>
<dbReference type="SUPFAM" id="SSF55248">
    <property type="entry name" value="PCD-like"/>
    <property type="match status" value="1"/>
</dbReference>
<evidence type="ECO:0000313" key="6">
    <source>
        <dbReference type="EMBL" id="KAA8906740.1"/>
    </source>
</evidence>
<evidence type="ECO:0000256" key="2">
    <source>
        <dbReference type="ARBA" id="ARBA00006472"/>
    </source>
</evidence>
<dbReference type="VEuPathDB" id="FungiDB:DIURU_000901"/>
<comment type="catalytic activity">
    <reaction evidence="1">
        <text>(4aS,6R)-4a-hydroxy-L-erythro-5,6,7,8-tetrahydrobiopterin = (6R)-L-erythro-6,7-dihydrobiopterin + H2O</text>
        <dbReference type="Rhea" id="RHEA:11920"/>
        <dbReference type="ChEBI" id="CHEBI:15377"/>
        <dbReference type="ChEBI" id="CHEBI:15642"/>
        <dbReference type="ChEBI" id="CHEBI:43120"/>
        <dbReference type="EC" id="4.2.1.96"/>
    </reaction>
</comment>
<dbReference type="EC" id="4.2.1.96" evidence="3"/>
<protein>
    <recommendedName>
        <fullName evidence="3">4a-hydroxytetrahydrobiopterin dehydratase</fullName>
        <ecNumber evidence="3">4.2.1.96</ecNumber>
    </recommendedName>
    <alternativeName>
        <fullName evidence="5">4-alpha-hydroxy-tetrahydropterin dehydratase</fullName>
    </alternativeName>
</protein>
<dbReference type="AlphaFoldDB" id="A0A642UW19"/>
<dbReference type="EMBL" id="SWFT01000031">
    <property type="protein sequence ID" value="KAA8906740.1"/>
    <property type="molecule type" value="Genomic_DNA"/>
</dbReference>
<organism evidence="6 7">
    <name type="scientific">Diutina rugosa</name>
    <name type="common">Yeast</name>
    <name type="synonym">Candida rugosa</name>
    <dbReference type="NCBI Taxonomy" id="5481"/>
    <lineage>
        <taxon>Eukaryota</taxon>
        <taxon>Fungi</taxon>
        <taxon>Dikarya</taxon>
        <taxon>Ascomycota</taxon>
        <taxon>Saccharomycotina</taxon>
        <taxon>Pichiomycetes</taxon>
        <taxon>Debaryomycetaceae</taxon>
        <taxon>Diutina</taxon>
    </lineage>
</organism>
<evidence type="ECO:0000256" key="5">
    <source>
        <dbReference type="ARBA" id="ARBA00030497"/>
    </source>
</evidence>
<keyword evidence="7" id="KW-1185">Reference proteome</keyword>
<accession>A0A642UW19</accession>
<proteinExistence type="inferred from homology"/>
<evidence type="ECO:0000313" key="7">
    <source>
        <dbReference type="Proteomes" id="UP000449547"/>
    </source>
</evidence>
<evidence type="ECO:0000256" key="3">
    <source>
        <dbReference type="ARBA" id="ARBA00013252"/>
    </source>
</evidence>
<dbReference type="GO" id="GO:0006729">
    <property type="term" value="P:tetrahydrobiopterin biosynthetic process"/>
    <property type="evidence" value="ECO:0007669"/>
    <property type="project" value="InterPro"/>
</dbReference>
<evidence type="ECO:0000256" key="4">
    <source>
        <dbReference type="ARBA" id="ARBA00023239"/>
    </source>
</evidence>
<name>A0A642UW19_DIURU</name>
<dbReference type="OrthoDB" id="277398at2759"/>
<dbReference type="Proteomes" id="UP000449547">
    <property type="component" value="Unassembled WGS sequence"/>
</dbReference>
<dbReference type="PANTHER" id="PTHR12599">
    <property type="entry name" value="PTERIN-4-ALPHA-CARBINOLAMINE DEHYDRATASE"/>
    <property type="match status" value="1"/>
</dbReference>
<keyword evidence="4" id="KW-0456">Lyase</keyword>
<comment type="caution">
    <text evidence="6">The sequence shown here is derived from an EMBL/GenBank/DDBJ whole genome shotgun (WGS) entry which is preliminary data.</text>
</comment>